<keyword evidence="1" id="KW-0732">Signal</keyword>
<protein>
    <recommendedName>
        <fullName evidence="4">DUF3887 domain-containing protein</fullName>
    </recommendedName>
</protein>
<keyword evidence="3" id="KW-1185">Reference proteome</keyword>
<evidence type="ECO:0000313" key="3">
    <source>
        <dbReference type="Proteomes" id="UP000225972"/>
    </source>
</evidence>
<accession>A0A238JCP4</accession>
<organism evidence="2 3">
    <name type="scientific">Pelagimonas phthalicica</name>
    <dbReference type="NCBI Taxonomy" id="1037362"/>
    <lineage>
        <taxon>Bacteria</taxon>
        <taxon>Pseudomonadati</taxon>
        <taxon>Pseudomonadota</taxon>
        <taxon>Alphaproteobacteria</taxon>
        <taxon>Rhodobacterales</taxon>
        <taxon>Roseobacteraceae</taxon>
        <taxon>Pelagimonas</taxon>
    </lineage>
</organism>
<reference evidence="3" key="1">
    <citation type="submission" date="2017-05" db="EMBL/GenBank/DDBJ databases">
        <authorList>
            <person name="Rodrigo-Torres L."/>
            <person name="Arahal R. D."/>
            <person name="Lucena T."/>
        </authorList>
    </citation>
    <scope>NUCLEOTIDE SEQUENCE [LARGE SCALE GENOMIC DNA]</scope>
    <source>
        <strain evidence="3">CECT 8649</strain>
    </source>
</reference>
<gene>
    <name evidence="2" type="ORF">TRP8649_02499</name>
</gene>
<sequence>MLKTAFQSVLTAIVLTLPLQAQAQDPVFASYDEMRDEMDRMMVTRDIQSLMLRFGGSDEMTPQQLDQLDAQVEQIYPTDFENVVVIRKGDLQGGFQQELIAYWTGLSYVYAYVLYHDLGDRVVAINFRFNSDFSTLNSLF</sequence>
<feature type="signal peptide" evidence="1">
    <location>
        <begin position="1"/>
        <end position="23"/>
    </location>
</feature>
<dbReference type="EMBL" id="FXXP01000002">
    <property type="protein sequence ID" value="SMX28379.1"/>
    <property type="molecule type" value="Genomic_DNA"/>
</dbReference>
<dbReference type="AlphaFoldDB" id="A0A238JCP4"/>
<dbReference type="OrthoDB" id="7742632at2"/>
<name>A0A238JCP4_9RHOB</name>
<evidence type="ECO:0008006" key="4">
    <source>
        <dbReference type="Google" id="ProtNLM"/>
    </source>
</evidence>
<evidence type="ECO:0000256" key="1">
    <source>
        <dbReference type="SAM" id="SignalP"/>
    </source>
</evidence>
<dbReference type="RefSeq" id="WP_099245676.1">
    <property type="nucleotide sequence ID" value="NZ_FXXP01000002.1"/>
</dbReference>
<evidence type="ECO:0000313" key="2">
    <source>
        <dbReference type="EMBL" id="SMX28379.1"/>
    </source>
</evidence>
<feature type="chain" id="PRO_5012895768" description="DUF3887 domain-containing protein" evidence="1">
    <location>
        <begin position="24"/>
        <end position="140"/>
    </location>
</feature>
<proteinExistence type="predicted"/>
<dbReference type="Proteomes" id="UP000225972">
    <property type="component" value="Unassembled WGS sequence"/>
</dbReference>